<evidence type="ECO:0000256" key="1">
    <source>
        <dbReference type="SAM" id="Phobius"/>
    </source>
</evidence>
<evidence type="ECO:0000313" key="2">
    <source>
        <dbReference type="EMBL" id="QNR86837.1"/>
    </source>
</evidence>
<sequence length="228" mass="26274">MKILYIVPIIVLLVFLYFLISKKRQTDVGNQLPKRFAQYNSIDSLNTIKSRKVQLSLLLESKRNIELFITSENNIIVSSFQGERENSFIKIGADGNVNDTLKLITRPEDIIFLKGFIIDKQTQQYYRWSFDGIGTPIKITAQNVDFNWDGERQGKQLVDIARHSKAVCVDYNFDRPVPQKKVGDGLHTIQAVSSYAIVTYIIGDECFQLYTSLDVHKYFSLSYLQEML</sequence>
<keyword evidence="1" id="KW-0472">Membrane</keyword>
<reference evidence="2 3" key="1">
    <citation type="submission" date="2020-09" db="EMBL/GenBank/DDBJ databases">
        <title>Pedobacter sp. SW-16 isolated from soil near Yeocheon.</title>
        <authorList>
            <person name="Im H.S."/>
            <person name="Joung Y."/>
            <person name="Lee S.-S."/>
        </authorList>
    </citation>
    <scope>NUCLEOTIDE SEQUENCE [LARGE SCALE GENOMIC DNA]</scope>
    <source>
        <strain evidence="2 3">SW-16</strain>
    </source>
</reference>
<keyword evidence="1" id="KW-0812">Transmembrane</keyword>
<keyword evidence="1" id="KW-1133">Transmembrane helix</keyword>
<organism evidence="2 3">
    <name type="scientific">Pedobacter riviphilus</name>
    <dbReference type="NCBI Taxonomy" id="2766984"/>
    <lineage>
        <taxon>Bacteria</taxon>
        <taxon>Pseudomonadati</taxon>
        <taxon>Bacteroidota</taxon>
        <taxon>Sphingobacteriia</taxon>
        <taxon>Sphingobacteriales</taxon>
        <taxon>Sphingobacteriaceae</taxon>
        <taxon>Pedobacter</taxon>
    </lineage>
</organism>
<protein>
    <submittedName>
        <fullName evidence="2">Uncharacterized protein</fullName>
    </submittedName>
</protein>
<gene>
    <name evidence="2" type="ORF">H9N25_10830</name>
</gene>
<dbReference type="RefSeq" id="WP_190328902.1">
    <property type="nucleotide sequence ID" value="NZ_CP061171.1"/>
</dbReference>
<dbReference type="EMBL" id="CP061171">
    <property type="protein sequence ID" value="QNR86837.1"/>
    <property type="molecule type" value="Genomic_DNA"/>
</dbReference>
<evidence type="ECO:0000313" key="3">
    <source>
        <dbReference type="Proteomes" id="UP000516439"/>
    </source>
</evidence>
<feature type="transmembrane region" description="Helical" evidence="1">
    <location>
        <begin position="6"/>
        <end position="21"/>
    </location>
</feature>
<name>A0ABX6TNG6_9SPHI</name>
<proteinExistence type="predicted"/>
<accession>A0ABX6TNG6</accession>
<keyword evidence="3" id="KW-1185">Reference proteome</keyword>
<dbReference type="Proteomes" id="UP000516439">
    <property type="component" value="Chromosome"/>
</dbReference>